<dbReference type="PANTHER" id="PTHR23501">
    <property type="entry name" value="MAJOR FACILITATOR SUPERFAMILY"/>
    <property type="match status" value="1"/>
</dbReference>
<evidence type="ECO:0000256" key="5">
    <source>
        <dbReference type="ARBA" id="ARBA00022989"/>
    </source>
</evidence>
<accession>A0A4P7NW97</accession>
<feature type="transmembrane region" description="Helical" evidence="7">
    <location>
        <begin position="116"/>
        <end position="138"/>
    </location>
</feature>
<feature type="transmembrane region" description="Helical" evidence="7">
    <location>
        <begin position="144"/>
        <end position="166"/>
    </location>
</feature>
<evidence type="ECO:0000256" key="3">
    <source>
        <dbReference type="ARBA" id="ARBA00022448"/>
    </source>
</evidence>
<feature type="transmembrane region" description="Helical" evidence="7">
    <location>
        <begin position="390"/>
        <end position="415"/>
    </location>
</feature>
<evidence type="ECO:0000256" key="7">
    <source>
        <dbReference type="SAM" id="Phobius"/>
    </source>
</evidence>
<evidence type="ECO:0000256" key="6">
    <source>
        <dbReference type="ARBA" id="ARBA00023136"/>
    </source>
</evidence>
<feature type="transmembrane region" description="Helical" evidence="7">
    <location>
        <begin position="299"/>
        <end position="318"/>
    </location>
</feature>
<evidence type="ECO:0000313" key="10">
    <source>
        <dbReference type="Proteomes" id="UP000294847"/>
    </source>
</evidence>
<evidence type="ECO:0000259" key="8">
    <source>
        <dbReference type="PROSITE" id="PS50850"/>
    </source>
</evidence>
<dbReference type="PROSITE" id="PS50850">
    <property type="entry name" value="MFS"/>
    <property type="match status" value="1"/>
</dbReference>
<reference evidence="9 10" key="1">
    <citation type="journal article" date="2019" name="Mol. Biol. Evol.">
        <title>Blast fungal genomes show frequent chromosomal changes, gene gains and losses, and effector gene turnover.</title>
        <authorList>
            <person name="Gomez Luciano L.B."/>
            <person name="Jason Tsai I."/>
            <person name="Chuma I."/>
            <person name="Tosa Y."/>
            <person name="Chen Y.H."/>
            <person name="Li J.Y."/>
            <person name="Li M.Y."/>
            <person name="Jade Lu M.Y."/>
            <person name="Nakayashiki H."/>
            <person name="Li W.H."/>
        </authorList>
    </citation>
    <scope>NUCLEOTIDE SEQUENCE [LARGE SCALE GENOMIC DNA]</scope>
    <source>
        <strain evidence="9">MZ5-1-6</strain>
    </source>
</reference>
<comment type="subcellular location">
    <subcellularLocation>
        <location evidence="1">Membrane</location>
        <topology evidence="1">Multi-pass membrane protein</topology>
    </subcellularLocation>
</comment>
<keyword evidence="4 7" id="KW-0812">Transmembrane</keyword>
<feature type="transmembrane region" description="Helical" evidence="7">
    <location>
        <begin position="325"/>
        <end position="344"/>
    </location>
</feature>
<feature type="transmembrane region" description="Helical" evidence="7">
    <location>
        <begin position="259"/>
        <end position="279"/>
    </location>
</feature>
<feature type="domain" description="Major facilitator superfamily (MFS) profile" evidence="8">
    <location>
        <begin position="1"/>
        <end position="494"/>
    </location>
</feature>
<evidence type="ECO:0000256" key="2">
    <source>
        <dbReference type="ARBA" id="ARBA00007520"/>
    </source>
</evidence>
<dbReference type="EMBL" id="CP034210">
    <property type="protein sequence ID" value="QBZ66732.1"/>
    <property type="molecule type" value="Genomic_DNA"/>
</dbReference>
<feature type="transmembrane region" description="Helical" evidence="7">
    <location>
        <begin position="58"/>
        <end position="76"/>
    </location>
</feature>
<dbReference type="Gene3D" id="1.20.1250.20">
    <property type="entry name" value="MFS general substrate transporter like domains"/>
    <property type="match status" value="1"/>
</dbReference>
<feature type="transmembrane region" description="Helical" evidence="7">
    <location>
        <begin position="466"/>
        <end position="488"/>
    </location>
</feature>
<keyword evidence="6 7" id="KW-0472">Membrane</keyword>
<evidence type="ECO:0000256" key="1">
    <source>
        <dbReference type="ARBA" id="ARBA00004141"/>
    </source>
</evidence>
<dbReference type="InterPro" id="IPR036259">
    <property type="entry name" value="MFS_trans_sf"/>
</dbReference>
<dbReference type="Proteomes" id="UP000294847">
    <property type="component" value="Chromosome 7"/>
</dbReference>
<dbReference type="GO" id="GO:0022857">
    <property type="term" value="F:transmembrane transporter activity"/>
    <property type="evidence" value="ECO:0007669"/>
    <property type="project" value="InterPro"/>
</dbReference>
<dbReference type="InterPro" id="IPR020846">
    <property type="entry name" value="MFS_dom"/>
</dbReference>
<keyword evidence="3" id="KW-0813">Transport</keyword>
<dbReference type="SUPFAM" id="SSF103473">
    <property type="entry name" value="MFS general substrate transporter"/>
    <property type="match status" value="1"/>
</dbReference>
<keyword evidence="5 7" id="KW-1133">Transmembrane helix</keyword>
<proteinExistence type="inferred from homology"/>
<evidence type="ECO:0000313" key="9">
    <source>
        <dbReference type="EMBL" id="QBZ66732.1"/>
    </source>
</evidence>
<name>A0A4P7NW97_PYROR</name>
<dbReference type="PANTHER" id="PTHR23501:SF12">
    <property type="entry name" value="MAJOR FACILITATOR SUPERFAMILY (MFS) PROFILE DOMAIN-CONTAINING PROTEIN-RELATED"/>
    <property type="match status" value="1"/>
</dbReference>
<feature type="transmembrane region" description="Helical" evidence="7">
    <location>
        <begin position="186"/>
        <end position="206"/>
    </location>
</feature>
<dbReference type="AlphaFoldDB" id="A0A4P7NW97"/>
<feature type="transmembrane region" description="Helical" evidence="7">
    <location>
        <begin position="350"/>
        <end position="369"/>
    </location>
</feature>
<feature type="transmembrane region" description="Helical" evidence="7">
    <location>
        <begin position="26"/>
        <end position="46"/>
    </location>
</feature>
<dbReference type="Pfam" id="PF07690">
    <property type="entry name" value="MFS_1"/>
    <property type="match status" value="1"/>
</dbReference>
<dbReference type="InterPro" id="IPR011701">
    <property type="entry name" value="MFS"/>
</dbReference>
<feature type="transmembrane region" description="Helical" evidence="7">
    <location>
        <begin position="218"/>
        <end position="239"/>
    </location>
</feature>
<organism evidence="9 10">
    <name type="scientific">Pyricularia oryzae</name>
    <name type="common">Rice blast fungus</name>
    <name type="synonym">Magnaporthe oryzae</name>
    <dbReference type="NCBI Taxonomy" id="318829"/>
    <lineage>
        <taxon>Eukaryota</taxon>
        <taxon>Fungi</taxon>
        <taxon>Dikarya</taxon>
        <taxon>Ascomycota</taxon>
        <taxon>Pezizomycotina</taxon>
        <taxon>Sordariomycetes</taxon>
        <taxon>Sordariomycetidae</taxon>
        <taxon>Magnaporthales</taxon>
        <taxon>Pyriculariaceae</taxon>
        <taxon>Pyricularia</taxon>
    </lineage>
</organism>
<dbReference type="GO" id="GO:0005886">
    <property type="term" value="C:plasma membrane"/>
    <property type="evidence" value="ECO:0007669"/>
    <property type="project" value="TreeGrafter"/>
</dbReference>
<comment type="similarity">
    <text evidence="2">Belongs to the major facilitator superfamily. TCR/Tet family.</text>
</comment>
<protein>
    <recommendedName>
        <fullName evidence="8">Major facilitator superfamily (MFS) profile domain-containing protein</fullName>
    </recommendedName>
</protein>
<gene>
    <name evidence="9" type="ORF">PoMZ_13718</name>
</gene>
<sequence>MLLGYDVSNVANIQASVYHAFGHVELLTWVAIGYIALNVCIMPLCRRLSAFGNLKMQFYIYTLIFAAGAAIAGAAPDINCVIIGRAITGIGGAGLYQGIMLYNFKFSSAYEVPRGQAVIGTGFAIGLVLGPIVGGAFAENPHAIWRWAMFINIPILAVLFAGWKVFLPPLFISKQTALHAWVDVDWLGWMLHCACFLMLFSSLIFSGSHWPWDSYSAIVAWVFAGLLFSLYAVQQHLCIWTTRKHRIFPADALGEVRTVLPVGLSTAMAAAAYGIILYYTPLFFSFTRGFDPVEAAVHLLPYIGTFVGMTVLSSALLPRLRLYPVLYVLGGALMIIGGALQTSMTADSPVGLVMGNLALVGAGVGLIFQQGAAVLKTLARGDATKESDHVVVFLIMQLGGVALFMSVGGCIFQNLGFKYVNDALVDAGVRISDAEVRQALGGLDSAFLGQADQGLARVVVEQISRAIGNTFFIVVGAGAVVFCLAFVMKWQRFDFKPKPVATELSGPQSS</sequence>
<feature type="transmembrane region" description="Helical" evidence="7">
    <location>
        <begin position="82"/>
        <end position="104"/>
    </location>
</feature>
<evidence type="ECO:0000256" key="4">
    <source>
        <dbReference type="ARBA" id="ARBA00022692"/>
    </source>
</evidence>